<organism evidence="2 3">
    <name type="scientific">Acer yangbiense</name>
    <dbReference type="NCBI Taxonomy" id="1000413"/>
    <lineage>
        <taxon>Eukaryota</taxon>
        <taxon>Viridiplantae</taxon>
        <taxon>Streptophyta</taxon>
        <taxon>Embryophyta</taxon>
        <taxon>Tracheophyta</taxon>
        <taxon>Spermatophyta</taxon>
        <taxon>Magnoliopsida</taxon>
        <taxon>eudicotyledons</taxon>
        <taxon>Gunneridae</taxon>
        <taxon>Pentapetalae</taxon>
        <taxon>rosids</taxon>
        <taxon>malvids</taxon>
        <taxon>Sapindales</taxon>
        <taxon>Sapindaceae</taxon>
        <taxon>Hippocastanoideae</taxon>
        <taxon>Acereae</taxon>
        <taxon>Acer</taxon>
    </lineage>
</organism>
<dbReference type="EMBL" id="VAHF01000006">
    <property type="protein sequence ID" value="TXG60085.1"/>
    <property type="molecule type" value="Genomic_DNA"/>
</dbReference>
<sequence>MERVYEELDKVKAENEKLRADYKSKAELCDNLKKAHSEQLIRIQEASSKVEKQAQELIEKGNEISEVKQLFEDLKRNLIEKESIIKRLSAANDKLRVDSDEKNRKWEEGNRGLVLALDEANEKNIDQEQKINVFKAEIEGLKGLLSASQKKCLEAERKAKASKELRERDDVLLKLEEDNRKVKDQLKWKKEQFKHLEEAHAKVQDQFKASKKEWEQERSTLVEEICSLQTSLDSQTRISGDLQNRLQMCNHALAHEESRRKCLEVQVSEFRTRFESTFAEYQDAKSQFECLTDQRDRDIAALRHSLGTKETFYKEMEYRAGKLESENQELLSSLKELQEAQIHSAGSSSSLAKLRNKLRNVEQVHRDCSVKLRAKEAAWSSQLEKLDRERNDYRSELEGKDAALEELKMELESCQSLTLQLKMQNEEISVMLLVLKAAVSEAELKLAHVENDRDLHNKEREEHVSLLTMQLEMKTAALSKAQTDIEEEREKTTSLLKRFESSDLIEEQGLLMQKELDRYKEMLDESAKRQFQLKEKALQIESEFKEKLREVCDALDSANLDLANEREKTASLSRAVESFNHIEEQRFPMQKELEKYKEMLEESSRCQIDLKEQVEQMECDSEEKLREVCDALDAAKLELAEQREKSACLSRRVNSLDHIEEQNLLMQKELEKYTEMLEESSRCQIHLKEQIVQMECDSKEKLREVCDALDAAKLDLAEQREKAACLSRRVNSLDHIEEQNLLMQKELERYKEMFDESSRCQLRLQEQALLLESDSKEKLKEVCGALDSANSELVEVREKAASLSRRVESLDHIEEQWLLMQKELERCKEMFEESSRRQLHLEEQALLIETDSKKKLKEVCDALDAVDSELAEKISDGHQTEFELWIWKSIAERLKGELEESHELRKELEASLLAQVEVGETFKQKNGSLVRILEDKDNKISNFLERMVLLEQELKTKELEAASYARMETEMSFETEKESLLQITREKDKILEDLRREIEWLEQESLRRELESALLTQIGTEQSFEHEKENLTQLVEEKDSKIDDLLQLVRSLAQKFNSSLNSFSSQLAEKQAEMNVVLEAWDKISAAEILALLEIEEKKLMIVELEDEICSVQQKLELQEISLSHSKQQALEIEAELESKQLEIKNLTNQLEAKLTTSDAMIDELKSKNRNLLEDVEKLLSERENVLTFMGGLGDRIGEFYGEDMQLMGNLGRLVQSFSNRSGKVLEGEVELLDSVKENMNCHHSPTTKKLASLLEERSPFRQLN</sequence>
<evidence type="ECO:0000313" key="3">
    <source>
        <dbReference type="Proteomes" id="UP000323000"/>
    </source>
</evidence>
<dbReference type="PANTHER" id="PTHR45287:SF4">
    <property type="entry name" value="OS03G0691500 PROTEIN"/>
    <property type="match status" value="1"/>
</dbReference>
<dbReference type="PANTHER" id="PTHR45287">
    <property type="entry name" value="OS03G0691500 PROTEIN"/>
    <property type="match status" value="1"/>
</dbReference>
<keyword evidence="1" id="KW-0175">Coiled coil</keyword>
<dbReference type="AlphaFoldDB" id="A0A5C7HTE7"/>
<keyword evidence="3" id="KW-1185">Reference proteome</keyword>
<dbReference type="OrthoDB" id="685795at2759"/>
<dbReference type="InterPro" id="IPR040262">
    <property type="entry name" value="At4g38062-like"/>
</dbReference>
<feature type="coiled-coil region" evidence="1">
    <location>
        <begin position="1123"/>
        <end position="1182"/>
    </location>
</feature>
<reference evidence="3" key="1">
    <citation type="journal article" date="2019" name="Gigascience">
        <title>De novo genome assembly of the endangered Acer yangbiense, a plant species with extremely small populations endemic to Yunnan Province, China.</title>
        <authorList>
            <person name="Yang J."/>
            <person name="Wariss H.M."/>
            <person name="Tao L."/>
            <person name="Zhang R."/>
            <person name="Yun Q."/>
            <person name="Hollingsworth P."/>
            <person name="Dao Z."/>
            <person name="Luo G."/>
            <person name="Guo H."/>
            <person name="Ma Y."/>
            <person name="Sun W."/>
        </authorList>
    </citation>
    <scope>NUCLEOTIDE SEQUENCE [LARGE SCALE GENOMIC DNA]</scope>
    <source>
        <strain evidence="3">cv. Malutang</strain>
    </source>
</reference>
<feature type="coiled-coil region" evidence="1">
    <location>
        <begin position="172"/>
        <end position="199"/>
    </location>
</feature>
<feature type="coiled-coil region" evidence="1">
    <location>
        <begin position="984"/>
        <end position="1055"/>
    </location>
</feature>
<feature type="coiled-coil region" evidence="1">
    <location>
        <begin position="376"/>
        <end position="491"/>
    </location>
</feature>
<proteinExistence type="predicted"/>
<evidence type="ECO:0000256" key="1">
    <source>
        <dbReference type="SAM" id="Coils"/>
    </source>
</evidence>
<name>A0A5C7HTE7_9ROSI</name>
<protein>
    <recommendedName>
        <fullName evidence="4">G protein gamma domain-containing protein</fullName>
    </recommendedName>
</protein>
<evidence type="ECO:0008006" key="4">
    <source>
        <dbReference type="Google" id="ProtNLM"/>
    </source>
</evidence>
<accession>A0A5C7HTE7</accession>
<gene>
    <name evidence="2" type="ORF">EZV62_014658</name>
</gene>
<evidence type="ECO:0000313" key="2">
    <source>
        <dbReference type="EMBL" id="TXG60085.1"/>
    </source>
</evidence>
<dbReference type="Proteomes" id="UP000323000">
    <property type="component" value="Chromosome 6"/>
</dbReference>
<feature type="coiled-coil region" evidence="1">
    <location>
        <begin position="1"/>
        <end position="137"/>
    </location>
</feature>
<feature type="coiled-coil region" evidence="1">
    <location>
        <begin position="891"/>
        <end position="960"/>
    </location>
</feature>
<comment type="caution">
    <text evidence="2">The sequence shown here is derived from an EMBL/GenBank/DDBJ whole genome shotgun (WGS) entry which is preliminary data.</text>
</comment>
<feature type="coiled-coil region" evidence="1">
    <location>
        <begin position="607"/>
        <end position="753"/>
    </location>
</feature>